<proteinExistence type="predicted"/>
<sequence length="122" mass="13893">MPRPGKLRKDSDLPLYYRFAYCREEGGLLNGVCRCRTLLDACFFTRSCAPVTMKARELLAAQSGDGYPESLLMSGKSYIARDWAPSCFDLSERIVYRGSLRLAKHNPYNWGTLEFLYGTFSL</sequence>
<dbReference type="EMBL" id="JBBNAE010000010">
    <property type="protein sequence ID" value="KAK9091715.1"/>
    <property type="molecule type" value="Genomic_DNA"/>
</dbReference>
<evidence type="ECO:0000313" key="1">
    <source>
        <dbReference type="EMBL" id="KAK9091715.1"/>
    </source>
</evidence>
<evidence type="ECO:0000313" key="2">
    <source>
        <dbReference type="Proteomes" id="UP001417504"/>
    </source>
</evidence>
<organism evidence="1 2">
    <name type="scientific">Stephania japonica</name>
    <dbReference type="NCBI Taxonomy" id="461633"/>
    <lineage>
        <taxon>Eukaryota</taxon>
        <taxon>Viridiplantae</taxon>
        <taxon>Streptophyta</taxon>
        <taxon>Embryophyta</taxon>
        <taxon>Tracheophyta</taxon>
        <taxon>Spermatophyta</taxon>
        <taxon>Magnoliopsida</taxon>
        <taxon>Ranunculales</taxon>
        <taxon>Menispermaceae</taxon>
        <taxon>Menispermoideae</taxon>
        <taxon>Cissampelideae</taxon>
        <taxon>Stephania</taxon>
    </lineage>
</organism>
<reference evidence="1 2" key="1">
    <citation type="submission" date="2024-01" db="EMBL/GenBank/DDBJ databases">
        <title>Genome assemblies of Stephania.</title>
        <authorList>
            <person name="Yang L."/>
        </authorList>
    </citation>
    <scope>NUCLEOTIDE SEQUENCE [LARGE SCALE GENOMIC DNA]</scope>
    <source>
        <strain evidence="1">QJT</strain>
        <tissue evidence="1">Leaf</tissue>
    </source>
</reference>
<protein>
    <submittedName>
        <fullName evidence="1">Uncharacterized protein</fullName>
    </submittedName>
</protein>
<comment type="caution">
    <text evidence="1">The sequence shown here is derived from an EMBL/GenBank/DDBJ whole genome shotgun (WGS) entry which is preliminary data.</text>
</comment>
<accession>A0AAP0EGD6</accession>
<dbReference type="AlphaFoldDB" id="A0AAP0EGD6"/>
<name>A0AAP0EGD6_9MAGN</name>
<keyword evidence="2" id="KW-1185">Reference proteome</keyword>
<dbReference type="Proteomes" id="UP001417504">
    <property type="component" value="Unassembled WGS sequence"/>
</dbReference>
<gene>
    <name evidence="1" type="ORF">Sjap_024892</name>
</gene>